<evidence type="ECO:0000313" key="2">
    <source>
        <dbReference type="EMBL" id="KAK7058455.1"/>
    </source>
</evidence>
<name>A0AAW0E239_9AGAR</name>
<accession>A0AAW0E239</accession>
<reference evidence="2 3" key="1">
    <citation type="submission" date="2024-01" db="EMBL/GenBank/DDBJ databases">
        <title>A draft genome for a cacao thread blight-causing isolate of Paramarasmius palmivorus.</title>
        <authorList>
            <person name="Baruah I.K."/>
            <person name="Bukari Y."/>
            <person name="Amoako-Attah I."/>
            <person name="Meinhardt L.W."/>
            <person name="Bailey B.A."/>
            <person name="Cohen S.P."/>
        </authorList>
    </citation>
    <scope>NUCLEOTIDE SEQUENCE [LARGE SCALE GENOMIC DNA]</scope>
    <source>
        <strain evidence="2 3">GH-12</strain>
    </source>
</reference>
<protein>
    <recommendedName>
        <fullName evidence="4">F-box domain-containing protein</fullName>
    </recommendedName>
</protein>
<dbReference type="Gene3D" id="3.80.10.10">
    <property type="entry name" value="Ribonuclease Inhibitor"/>
    <property type="match status" value="1"/>
</dbReference>
<dbReference type="InterPro" id="IPR032675">
    <property type="entry name" value="LRR_dom_sf"/>
</dbReference>
<comment type="caution">
    <text evidence="2">The sequence shown here is derived from an EMBL/GenBank/DDBJ whole genome shotgun (WGS) entry which is preliminary data.</text>
</comment>
<keyword evidence="3" id="KW-1185">Reference proteome</keyword>
<dbReference type="InterPro" id="IPR036047">
    <property type="entry name" value="F-box-like_dom_sf"/>
</dbReference>
<dbReference type="EMBL" id="JAYKXP010000005">
    <property type="protein sequence ID" value="KAK7058455.1"/>
    <property type="molecule type" value="Genomic_DNA"/>
</dbReference>
<dbReference type="Proteomes" id="UP001383192">
    <property type="component" value="Unassembled WGS sequence"/>
</dbReference>
<gene>
    <name evidence="2" type="ORF">VNI00_002089</name>
</gene>
<dbReference type="Gene3D" id="1.20.1280.50">
    <property type="match status" value="1"/>
</dbReference>
<organism evidence="2 3">
    <name type="scientific">Paramarasmius palmivorus</name>
    <dbReference type="NCBI Taxonomy" id="297713"/>
    <lineage>
        <taxon>Eukaryota</taxon>
        <taxon>Fungi</taxon>
        <taxon>Dikarya</taxon>
        <taxon>Basidiomycota</taxon>
        <taxon>Agaricomycotina</taxon>
        <taxon>Agaricomycetes</taxon>
        <taxon>Agaricomycetidae</taxon>
        <taxon>Agaricales</taxon>
        <taxon>Marasmiineae</taxon>
        <taxon>Marasmiaceae</taxon>
        <taxon>Paramarasmius</taxon>
    </lineage>
</organism>
<feature type="region of interest" description="Disordered" evidence="1">
    <location>
        <begin position="1"/>
        <end position="53"/>
    </location>
</feature>
<dbReference type="AlphaFoldDB" id="A0AAW0E239"/>
<dbReference type="SUPFAM" id="SSF81383">
    <property type="entry name" value="F-box domain"/>
    <property type="match status" value="1"/>
</dbReference>
<dbReference type="SUPFAM" id="SSF52047">
    <property type="entry name" value="RNI-like"/>
    <property type="match status" value="1"/>
</dbReference>
<sequence length="619" mass="71095">MAQNTRGTHRGRVIPRGHAPATGRGRGAPLQLPSPSPQPQSSNHSTRYLPLSPGNAWQHRIQQAYLDDQRMKNVINAVLGNWVPHSLSTEEIAAIRQECDTIDRQLRRLVSLRGQPNVDSNKLEAGIWAKRYEYRVKYFRLFRINDLPNEILSNILRFVVWSAPNPSLGIQWRLYITWVCKHWREAALSDPTIWNAVWFRDPPPFARSLAWVERAGSSFLDLRINDFEKRRYTALELRPLLQQLTPKLSNLRMLILLFEEWEPILEILQWLERVGKSGVKFNLERFELHRTGSPYVWPGLQFHPNGYGDGTFALFGGQAVRTLSYVTMNGVHLDWDHSVLENLSTLDIRRMPVKLCPALPRFRELLSQSPRLTKLSLDGAGPNSEPQPKHDLPPVELVHLKTLVIANFTVAYIHSIMSHFIAPNLKDLTFMNFFQGDYTPLYEFVTGRFPTVRLLTLYTIEVPDIAVDSMVRWLHSMPRLTYLRAAAINPDVFATFLYEPKHLIRHPKLDDDELSERLGVRYDPPGARARALESGDEPEIVCPDLAYIECQKLDQSLLADFGKARKMLGKPIKKIYIAQEMAQHLSKEIYEECVGAFGEMHVIDIGAKTPEEEQLLRNN</sequence>
<evidence type="ECO:0000313" key="3">
    <source>
        <dbReference type="Proteomes" id="UP001383192"/>
    </source>
</evidence>
<proteinExistence type="predicted"/>
<evidence type="ECO:0000256" key="1">
    <source>
        <dbReference type="SAM" id="MobiDB-lite"/>
    </source>
</evidence>
<evidence type="ECO:0008006" key="4">
    <source>
        <dbReference type="Google" id="ProtNLM"/>
    </source>
</evidence>